<dbReference type="FunFam" id="1.10.150.20:FF:000011">
    <property type="entry name" value="exonuclease 1"/>
    <property type="match status" value="1"/>
</dbReference>
<dbReference type="GO" id="GO:0017108">
    <property type="term" value="F:5'-flap endonuclease activity"/>
    <property type="evidence" value="ECO:0007669"/>
    <property type="project" value="TreeGrafter"/>
</dbReference>
<keyword evidence="10" id="KW-0267">Excision nuclease</keyword>
<protein>
    <submittedName>
        <fullName evidence="17">Exodeoxyribonuclease 1</fullName>
    </submittedName>
</protein>
<keyword evidence="4" id="KW-0540">Nuclease</keyword>
<keyword evidence="7" id="KW-0378">Hydrolase</keyword>
<dbReference type="InterPro" id="IPR044752">
    <property type="entry name" value="PIN-like_EXO1"/>
</dbReference>
<dbReference type="OrthoDB" id="26491at2759"/>
<dbReference type="SUPFAM" id="SSF47807">
    <property type="entry name" value="5' to 3' exonuclease, C-terminal subdomain"/>
    <property type="match status" value="1"/>
</dbReference>
<keyword evidence="8" id="KW-0269">Exonuclease</keyword>
<evidence type="ECO:0000256" key="14">
    <source>
        <dbReference type="SAM" id="MobiDB-lite"/>
    </source>
</evidence>
<dbReference type="InterPro" id="IPR037315">
    <property type="entry name" value="EXO1_H3TH"/>
</dbReference>
<dbReference type="CDD" id="cd09908">
    <property type="entry name" value="H3TH_EXO1"/>
    <property type="match status" value="1"/>
</dbReference>
<dbReference type="Gene3D" id="1.10.150.20">
    <property type="entry name" value="5' to 3' exonuclease, C-terminal subdomain"/>
    <property type="match status" value="1"/>
</dbReference>
<dbReference type="InterPro" id="IPR006086">
    <property type="entry name" value="XPG-I_dom"/>
</dbReference>
<evidence type="ECO:0000256" key="12">
    <source>
        <dbReference type="ARBA" id="ARBA00023204"/>
    </source>
</evidence>
<dbReference type="Pfam" id="PF00752">
    <property type="entry name" value="XPG_N"/>
    <property type="match status" value="1"/>
</dbReference>
<evidence type="ECO:0000256" key="2">
    <source>
        <dbReference type="ARBA" id="ARBA00004123"/>
    </source>
</evidence>
<dbReference type="SMART" id="SM00484">
    <property type="entry name" value="XPGI"/>
    <property type="match status" value="1"/>
</dbReference>
<keyword evidence="11" id="KW-0238">DNA-binding</keyword>
<feature type="compositionally biased region" description="Polar residues" evidence="14">
    <location>
        <begin position="576"/>
        <end position="600"/>
    </location>
</feature>
<dbReference type="PANTHER" id="PTHR11081:SF65">
    <property type="entry name" value="DNA DAMAGE-INDUCIBLE PROTEIN DIN7-RELATED"/>
    <property type="match status" value="1"/>
</dbReference>
<dbReference type="InterPro" id="IPR006085">
    <property type="entry name" value="XPG_DNA_repair_N"/>
</dbReference>
<feature type="domain" description="XPG N-terminal" evidence="16">
    <location>
        <begin position="1"/>
        <end position="99"/>
    </location>
</feature>
<evidence type="ECO:0000256" key="9">
    <source>
        <dbReference type="ARBA" id="ARBA00022842"/>
    </source>
</evidence>
<name>A0A420I1R0_9PEZI</name>
<evidence type="ECO:0000256" key="5">
    <source>
        <dbReference type="ARBA" id="ARBA00022723"/>
    </source>
</evidence>
<evidence type="ECO:0000313" key="17">
    <source>
        <dbReference type="EMBL" id="RKF63632.1"/>
    </source>
</evidence>
<keyword evidence="18" id="KW-1185">Reference proteome</keyword>
<dbReference type="SMART" id="SM00279">
    <property type="entry name" value="HhH2"/>
    <property type="match status" value="1"/>
</dbReference>
<dbReference type="STRING" id="212602.A0A420I1R0"/>
<proteinExistence type="inferred from homology"/>
<evidence type="ECO:0000256" key="6">
    <source>
        <dbReference type="ARBA" id="ARBA00022763"/>
    </source>
</evidence>
<evidence type="ECO:0000256" key="3">
    <source>
        <dbReference type="ARBA" id="ARBA00010563"/>
    </source>
</evidence>
<accession>A0A420I1R0</accession>
<evidence type="ECO:0000259" key="16">
    <source>
        <dbReference type="SMART" id="SM00485"/>
    </source>
</evidence>
<dbReference type="EMBL" id="MCFK01002446">
    <property type="protein sequence ID" value="RKF63632.1"/>
    <property type="molecule type" value="Genomic_DNA"/>
</dbReference>
<dbReference type="InterPro" id="IPR008918">
    <property type="entry name" value="HhH2"/>
</dbReference>
<dbReference type="GO" id="GO:0046872">
    <property type="term" value="F:metal ion binding"/>
    <property type="evidence" value="ECO:0007669"/>
    <property type="project" value="UniProtKB-KW"/>
</dbReference>
<evidence type="ECO:0000256" key="7">
    <source>
        <dbReference type="ARBA" id="ARBA00022801"/>
    </source>
</evidence>
<dbReference type="GO" id="GO:0005634">
    <property type="term" value="C:nucleus"/>
    <property type="evidence" value="ECO:0007669"/>
    <property type="project" value="UniProtKB-SubCell"/>
</dbReference>
<evidence type="ECO:0000256" key="11">
    <source>
        <dbReference type="ARBA" id="ARBA00023125"/>
    </source>
</evidence>
<comment type="cofactor">
    <cofactor evidence="1">
        <name>Mg(2+)</name>
        <dbReference type="ChEBI" id="CHEBI:18420"/>
    </cofactor>
</comment>
<sequence length="725" mass="80842">MGISGLLPLLKSIQKACHLKKFEGKTLGVDAYGWLHRGAIACAMELATEKSTRKFVDYALHRVRMLQHFGVIPFLVFDGDNLPSKAETEARRARRREESKKIGIGLLNAGKVSQANAEFQKSLDITPEMARQLIDELKILGVQYIVAPYEADSQMVYLENKGIIHGIISEDSDLLVFGAKCLLTKLDQYGNCTEVNKSDFSACQDINLAGWSDTSFRQMAILSGCDYLASINNMGLKTAYRMIRKYKSIEKVIQMLQFDGKFHVPKGYLESFYKAELTFLYQRVFCPHTLGLVLCTQPSKPINLEDMTYIGAFVEPKIAQGVAKGDLHPMTKAPMTISNSINTPFQRKMWASSSSKQHCVNVIKGVPITTFFKKRAPLVELDSNNFTSLSSPQQTLEKNHKLWTSSPISQSILRQSKVKAYNSPVSSTKNDRCNESSTISEFCSPKRARLCADTDSLTSAESIPLHSSPFFHAKKIKLSSSERKLGDEKKKSSTNIIPNASFTEGVFSISKVTCKTMPEENLGPNSREDEEINYNQKDTTYQNTQTSLVDLEINKPLLQPIPRTDSMKLLPLPDRSNASAYSSHSNEKSALTSSVKTSDSPVKDSCKSAHEQTRISRATQSKNLGGKLNTTKICLTPLQRISISANNRNKTHYSNIKSLPNSRSEEPAIVIHQLVEPLSTRLPTLDDMKNIFLNVSTGSEDLIIYDSEEEPLSPINMEKTMLCPI</sequence>
<dbReference type="Gene3D" id="3.40.50.1010">
    <property type="entry name" value="5'-nuclease"/>
    <property type="match status" value="1"/>
</dbReference>
<dbReference type="SMART" id="SM00485">
    <property type="entry name" value="XPGN"/>
    <property type="match status" value="1"/>
</dbReference>
<dbReference type="GO" id="GO:0035312">
    <property type="term" value="F:5'-3' DNA exonuclease activity"/>
    <property type="evidence" value="ECO:0007669"/>
    <property type="project" value="InterPro"/>
</dbReference>
<feature type="region of interest" description="Disordered" evidence="14">
    <location>
        <begin position="563"/>
        <end position="620"/>
    </location>
</feature>
<comment type="caution">
    <text evidence="17">The sequence shown here is derived from an EMBL/GenBank/DDBJ whole genome shotgun (WGS) entry which is preliminary data.</text>
</comment>
<gene>
    <name evidence="17" type="ORF">OnM2_024006</name>
</gene>
<dbReference type="Pfam" id="PF00867">
    <property type="entry name" value="XPG_I"/>
    <property type="match status" value="1"/>
</dbReference>
<reference evidence="17 18" key="1">
    <citation type="journal article" date="2018" name="BMC Genomics">
        <title>Comparative genome analyses reveal sequence features reflecting distinct modes of host-adaptation between dicot and monocot powdery mildew.</title>
        <authorList>
            <person name="Wu Y."/>
            <person name="Ma X."/>
            <person name="Pan Z."/>
            <person name="Kale S.D."/>
            <person name="Song Y."/>
            <person name="King H."/>
            <person name="Zhang Q."/>
            <person name="Presley C."/>
            <person name="Deng X."/>
            <person name="Wei C.I."/>
            <person name="Xiao S."/>
        </authorList>
    </citation>
    <scope>NUCLEOTIDE SEQUENCE [LARGE SCALE GENOMIC DNA]</scope>
    <source>
        <strain evidence="17">UMSG2</strain>
    </source>
</reference>
<keyword evidence="12" id="KW-0234">DNA repair</keyword>
<dbReference type="FunFam" id="3.40.50.1010:FF:000002">
    <property type="entry name" value="Exonuclease 1, putative"/>
    <property type="match status" value="1"/>
</dbReference>
<evidence type="ECO:0000256" key="8">
    <source>
        <dbReference type="ARBA" id="ARBA00022839"/>
    </source>
</evidence>
<keyword evidence="13" id="KW-0539">Nucleus</keyword>
<evidence type="ECO:0000313" key="18">
    <source>
        <dbReference type="Proteomes" id="UP000286134"/>
    </source>
</evidence>
<comment type="similarity">
    <text evidence="3">Belongs to the XPG/RAD2 endonuclease family. EXO1 subfamily.</text>
</comment>
<dbReference type="SUPFAM" id="SSF88723">
    <property type="entry name" value="PIN domain-like"/>
    <property type="match status" value="1"/>
</dbReference>
<feature type="domain" description="XPG-I" evidence="15">
    <location>
        <begin position="138"/>
        <end position="208"/>
    </location>
</feature>
<evidence type="ECO:0000256" key="10">
    <source>
        <dbReference type="ARBA" id="ARBA00022881"/>
    </source>
</evidence>
<dbReference type="PROSITE" id="PS00841">
    <property type="entry name" value="XPG_1"/>
    <property type="match status" value="1"/>
</dbReference>
<keyword evidence="5" id="KW-0479">Metal-binding</keyword>
<dbReference type="AlphaFoldDB" id="A0A420I1R0"/>
<dbReference type="PRINTS" id="PR00853">
    <property type="entry name" value="XPGRADSUPER"/>
</dbReference>
<comment type="subcellular location">
    <subcellularLocation>
        <location evidence="2">Nucleus</location>
    </subcellularLocation>
</comment>
<keyword evidence="6" id="KW-0227">DNA damage</keyword>
<feature type="compositionally biased region" description="Basic and acidic residues" evidence="14">
    <location>
        <begin position="601"/>
        <end position="614"/>
    </location>
</feature>
<dbReference type="InterPro" id="IPR006084">
    <property type="entry name" value="XPG/Rad2"/>
</dbReference>
<dbReference type="GO" id="GO:0003677">
    <property type="term" value="F:DNA binding"/>
    <property type="evidence" value="ECO:0007669"/>
    <property type="project" value="UniProtKB-KW"/>
</dbReference>
<evidence type="ECO:0000256" key="4">
    <source>
        <dbReference type="ARBA" id="ARBA00022722"/>
    </source>
</evidence>
<keyword evidence="9" id="KW-0460">Magnesium</keyword>
<organism evidence="17 18">
    <name type="scientific">Erysiphe neolycopersici</name>
    <dbReference type="NCBI Taxonomy" id="212602"/>
    <lineage>
        <taxon>Eukaryota</taxon>
        <taxon>Fungi</taxon>
        <taxon>Dikarya</taxon>
        <taxon>Ascomycota</taxon>
        <taxon>Pezizomycotina</taxon>
        <taxon>Leotiomycetes</taxon>
        <taxon>Erysiphales</taxon>
        <taxon>Erysiphaceae</taxon>
        <taxon>Erysiphe</taxon>
    </lineage>
</organism>
<dbReference type="InterPro" id="IPR019974">
    <property type="entry name" value="XPG_CS"/>
</dbReference>
<dbReference type="CDD" id="cd09857">
    <property type="entry name" value="PIN_EXO1"/>
    <property type="match status" value="1"/>
</dbReference>
<evidence type="ECO:0000256" key="13">
    <source>
        <dbReference type="ARBA" id="ARBA00023242"/>
    </source>
</evidence>
<dbReference type="InterPro" id="IPR036279">
    <property type="entry name" value="5-3_exonuclease_C_sf"/>
</dbReference>
<dbReference type="InterPro" id="IPR029060">
    <property type="entry name" value="PIN-like_dom_sf"/>
</dbReference>
<evidence type="ECO:0000256" key="1">
    <source>
        <dbReference type="ARBA" id="ARBA00001946"/>
    </source>
</evidence>
<dbReference type="GO" id="GO:0006281">
    <property type="term" value="P:DNA repair"/>
    <property type="evidence" value="ECO:0007669"/>
    <property type="project" value="UniProtKB-KW"/>
</dbReference>
<dbReference type="Proteomes" id="UP000286134">
    <property type="component" value="Unassembled WGS sequence"/>
</dbReference>
<dbReference type="PANTHER" id="PTHR11081">
    <property type="entry name" value="FLAP ENDONUCLEASE FAMILY MEMBER"/>
    <property type="match status" value="1"/>
</dbReference>
<evidence type="ECO:0000259" key="15">
    <source>
        <dbReference type="SMART" id="SM00484"/>
    </source>
</evidence>